<sequence length="31" mass="3607">MAISMAMATTTNKLLNGRYEKRRRIQFKGGY</sequence>
<dbReference type="EMBL" id="FSRK01000001">
    <property type="protein sequence ID" value="SIO18565.1"/>
    <property type="molecule type" value="Genomic_DNA"/>
</dbReference>
<name>A0A1N6HG24_9FLAO</name>
<dbReference type="Proteomes" id="UP000185207">
    <property type="component" value="Unassembled WGS sequence"/>
</dbReference>
<gene>
    <name evidence="1" type="ORF">SAMN05444409_2435</name>
</gene>
<dbReference type="AlphaFoldDB" id="A0A1N6HG24"/>
<organism evidence="1 2">
    <name type="scientific">Epilithonimonas zeae</name>
    <dbReference type="NCBI Taxonomy" id="1416779"/>
    <lineage>
        <taxon>Bacteria</taxon>
        <taxon>Pseudomonadati</taxon>
        <taxon>Bacteroidota</taxon>
        <taxon>Flavobacteriia</taxon>
        <taxon>Flavobacteriales</taxon>
        <taxon>Weeksellaceae</taxon>
        <taxon>Chryseobacterium group</taxon>
        <taxon>Epilithonimonas</taxon>
    </lineage>
</organism>
<evidence type="ECO:0000313" key="1">
    <source>
        <dbReference type="EMBL" id="SIO18565.1"/>
    </source>
</evidence>
<protein>
    <submittedName>
        <fullName evidence="1">Uncharacterized protein</fullName>
    </submittedName>
</protein>
<accession>A0A1N6HG24</accession>
<proteinExistence type="predicted"/>
<evidence type="ECO:0000313" key="2">
    <source>
        <dbReference type="Proteomes" id="UP000185207"/>
    </source>
</evidence>
<keyword evidence="2" id="KW-1185">Reference proteome</keyword>
<reference evidence="2" key="1">
    <citation type="submission" date="2016-11" db="EMBL/GenBank/DDBJ databases">
        <authorList>
            <person name="Varghese N."/>
            <person name="Submissions S."/>
        </authorList>
    </citation>
    <scope>NUCLEOTIDE SEQUENCE [LARGE SCALE GENOMIC DNA]</scope>
    <source>
        <strain evidence="2">DSM 27623</strain>
    </source>
</reference>